<keyword evidence="3" id="KW-1185">Reference proteome</keyword>
<dbReference type="AlphaFoldDB" id="A0AAE1XKE4"/>
<comment type="caution">
    <text evidence="2">The sequence shown here is derived from an EMBL/GenBank/DDBJ whole genome shotgun (WGS) entry which is preliminary data.</text>
</comment>
<organism evidence="2 3">
    <name type="scientific">Sesamum alatum</name>
    <dbReference type="NCBI Taxonomy" id="300844"/>
    <lineage>
        <taxon>Eukaryota</taxon>
        <taxon>Viridiplantae</taxon>
        <taxon>Streptophyta</taxon>
        <taxon>Embryophyta</taxon>
        <taxon>Tracheophyta</taxon>
        <taxon>Spermatophyta</taxon>
        <taxon>Magnoliopsida</taxon>
        <taxon>eudicotyledons</taxon>
        <taxon>Gunneridae</taxon>
        <taxon>Pentapetalae</taxon>
        <taxon>asterids</taxon>
        <taxon>lamiids</taxon>
        <taxon>Lamiales</taxon>
        <taxon>Pedaliaceae</taxon>
        <taxon>Sesamum</taxon>
    </lineage>
</organism>
<dbReference type="Proteomes" id="UP001293254">
    <property type="component" value="Unassembled WGS sequence"/>
</dbReference>
<dbReference type="InterPro" id="IPR029480">
    <property type="entry name" value="Transpos_assoc"/>
</dbReference>
<evidence type="ECO:0000313" key="2">
    <source>
        <dbReference type="EMBL" id="KAK4413565.1"/>
    </source>
</evidence>
<evidence type="ECO:0000313" key="3">
    <source>
        <dbReference type="Proteomes" id="UP001293254"/>
    </source>
</evidence>
<feature type="domain" description="Transposase-associated" evidence="1">
    <location>
        <begin position="3"/>
        <end position="76"/>
    </location>
</feature>
<dbReference type="Pfam" id="PF13963">
    <property type="entry name" value="Transpos_assoc"/>
    <property type="match status" value="1"/>
</dbReference>
<gene>
    <name evidence="2" type="ORF">Salat_2769200</name>
</gene>
<sequence>MDKSWIGAADRLSDEYVHGVAKFVEFAFLGKEYGSRICCPCCKCRNLFSKIREDVMLHCLRDGFDHTYTNWSCHGEMYIPLHMGEDNEFPTNDHGDDMASMLQDAMGISNKDHMENDQHLNGADAETKRFLDYCEMSRLTCCRYVKSKQN</sequence>
<reference evidence="2" key="2">
    <citation type="journal article" date="2024" name="Plant">
        <title>Genomic evolution and insights into agronomic trait innovations of Sesamum species.</title>
        <authorList>
            <person name="Miao H."/>
            <person name="Wang L."/>
            <person name="Qu L."/>
            <person name="Liu H."/>
            <person name="Sun Y."/>
            <person name="Le M."/>
            <person name="Wang Q."/>
            <person name="Wei S."/>
            <person name="Zheng Y."/>
            <person name="Lin W."/>
            <person name="Duan Y."/>
            <person name="Cao H."/>
            <person name="Xiong S."/>
            <person name="Wang X."/>
            <person name="Wei L."/>
            <person name="Li C."/>
            <person name="Ma Q."/>
            <person name="Ju M."/>
            <person name="Zhao R."/>
            <person name="Li G."/>
            <person name="Mu C."/>
            <person name="Tian Q."/>
            <person name="Mei H."/>
            <person name="Zhang T."/>
            <person name="Gao T."/>
            <person name="Zhang H."/>
        </authorList>
    </citation>
    <scope>NUCLEOTIDE SEQUENCE</scope>
    <source>
        <strain evidence="2">3651</strain>
    </source>
</reference>
<protein>
    <recommendedName>
        <fullName evidence="1">Transposase-associated domain-containing protein</fullName>
    </recommendedName>
</protein>
<accession>A0AAE1XKE4</accession>
<name>A0AAE1XKE4_9LAMI</name>
<reference evidence="2" key="1">
    <citation type="submission" date="2020-06" db="EMBL/GenBank/DDBJ databases">
        <authorList>
            <person name="Li T."/>
            <person name="Hu X."/>
            <person name="Zhang T."/>
            <person name="Song X."/>
            <person name="Zhang H."/>
            <person name="Dai N."/>
            <person name="Sheng W."/>
            <person name="Hou X."/>
            <person name="Wei L."/>
        </authorList>
    </citation>
    <scope>NUCLEOTIDE SEQUENCE</scope>
    <source>
        <strain evidence="2">3651</strain>
        <tissue evidence="2">Leaf</tissue>
    </source>
</reference>
<evidence type="ECO:0000259" key="1">
    <source>
        <dbReference type="Pfam" id="PF13963"/>
    </source>
</evidence>
<proteinExistence type="predicted"/>
<dbReference type="EMBL" id="JACGWO010000012">
    <property type="protein sequence ID" value="KAK4413565.1"/>
    <property type="molecule type" value="Genomic_DNA"/>
</dbReference>